<gene>
    <name evidence="1" type="ORF">GIB67_039538</name>
</gene>
<proteinExistence type="predicted"/>
<comment type="caution">
    <text evidence="1">The sequence shown here is derived from an EMBL/GenBank/DDBJ whole genome shotgun (WGS) entry which is preliminary data.</text>
</comment>
<dbReference type="Proteomes" id="UP000541444">
    <property type="component" value="Unassembled WGS sequence"/>
</dbReference>
<organism evidence="1 2">
    <name type="scientific">Kingdonia uniflora</name>
    <dbReference type="NCBI Taxonomy" id="39325"/>
    <lineage>
        <taxon>Eukaryota</taxon>
        <taxon>Viridiplantae</taxon>
        <taxon>Streptophyta</taxon>
        <taxon>Embryophyta</taxon>
        <taxon>Tracheophyta</taxon>
        <taxon>Spermatophyta</taxon>
        <taxon>Magnoliopsida</taxon>
        <taxon>Ranunculales</taxon>
        <taxon>Circaeasteraceae</taxon>
        <taxon>Kingdonia</taxon>
    </lineage>
</organism>
<name>A0A7J7LJ74_9MAGN</name>
<accession>A0A7J7LJ74</accession>
<reference evidence="1 2" key="1">
    <citation type="journal article" date="2020" name="IScience">
        <title>Genome Sequencing of the Endangered Kingdonia uniflora (Circaeasteraceae, Ranunculales) Reveals Potential Mechanisms of Evolutionary Specialization.</title>
        <authorList>
            <person name="Sun Y."/>
            <person name="Deng T."/>
            <person name="Zhang A."/>
            <person name="Moore M.J."/>
            <person name="Landis J.B."/>
            <person name="Lin N."/>
            <person name="Zhang H."/>
            <person name="Zhang X."/>
            <person name="Huang J."/>
            <person name="Zhang X."/>
            <person name="Sun H."/>
            <person name="Wang H."/>
        </authorList>
    </citation>
    <scope>NUCLEOTIDE SEQUENCE [LARGE SCALE GENOMIC DNA]</scope>
    <source>
        <strain evidence="1">TB1705</strain>
        <tissue evidence="1">Leaf</tissue>
    </source>
</reference>
<evidence type="ECO:0000313" key="1">
    <source>
        <dbReference type="EMBL" id="KAF6142574.1"/>
    </source>
</evidence>
<feature type="non-terminal residue" evidence="1">
    <location>
        <position position="1"/>
    </location>
</feature>
<dbReference type="AlphaFoldDB" id="A0A7J7LJ74"/>
<evidence type="ECO:0000313" key="2">
    <source>
        <dbReference type="Proteomes" id="UP000541444"/>
    </source>
</evidence>
<sequence length="74" mass="8902">PVIGLSKFDQIDYILQVHNWFIPIRLTHLIYYRSIIGWSNLTKQITYYRSILGSSNLTKQITYYKSRQKYQVTD</sequence>
<protein>
    <submittedName>
        <fullName evidence="1">Uncharacterized protein</fullName>
    </submittedName>
</protein>
<dbReference type="EMBL" id="JACGCM010002254">
    <property type="protein sequence ID" value="KAF6142574.1"/>
    <property type="molecule type" value="Genomic_DNA"/>
</dbReference>
<keyword evidence="2" id="KW-1185">Reference proteome</keyword>
<feature type="non-terminal residue" evidence="1">
    <location>
        <position position="74"/>
    </location>
</feature>